<dbReference type="SUPFAM" id="SSF49899">
    <property type="entry name" value="Concanavalin A-like lectins/glucanases"/>
    <property type="match status" value="1"/>
</dbReference>
<dbReference type="RefSeq" id="WP_166652087.1">
    <property type="nucleotide sequence ID" value="NZ_SNXS01000005.1"/>
</dbReference>
<gene>
    <name evidence="3" type="ORF">DES47_105306</name>
</gene>
<evidence type="ECO:0000313" key="4">
    <source>
        <dbReference type="Proteomes" id="UP000295361"/>
    </source>
</evidence>
<feature type="chain" id="PRO_5020511590" evidence="1">
    <location>
        <begin position="27"/>
        <end position="246"/>
    </location>
</feature>
<dbReference type="InterPro" id="IPR013320">
    <property type="entry name" value="ConA-like_dom_sf"/>
</dbReference>
<feature type="signal peptide" evidence="1">
    <location>
        <begin position="1"/>
        <end position="26"/>
    </location>
</feature>
<dbReference type="Pfam" id="PF13385">
    <property type="entry name" value="Laminin_G_3"/>
    <property type="match status" value="1"/>
</dbReference>
<dbReference type="EMBL" id="SNXS01000005">
    <property type="protein sequence ID" value="TDP63301.1"/>
    <property type="molecule type" value="Genomic_DNA"/>
</dbReference>
<proteinExistence type="predicted"/>
<keyword evidence="1" id="KW-0732">Signal</keyword>
<feature type="domain" description="Ice-binding protein C-terminal" evidence="2">
    <location>
        <begin position="219"/>
        <end position="244"/>
    </location>
</feature>
<evidence type="ECO:0000256" key="1">
    <source>
        <dbReference type="SAM" id="SignalP"/>
    </source>
</evidence>
<comment type="caution">
    <text evidence="3">The sequence shown here is derived from an EMBL/GenBank/DDBJ whole genome shotgun (WGS) entry which is preliminary data.</text>
</comment>
<protein>
    <submittedName>
        <fullName evidence="3">Putative secreted protein with PEP-CTERM sorting signal</fullName>
    </submittedName>
</protein>
<dbReference type="Proteomes" id="UP000295361">
    <property type="component" value="Unassembled WGS sequence"/>
</dbReference>
<dbReference type="Pfam" id="PF07589">
    <property type="entry name" value="PEP-CTERM"/>
    <property type="match status" value="1"/>
</dbReference>
<evidence type="ECO:0000313" key="3">
    <source>
        <dbReference type="EMBL" id="TDP63301.1"/>
    </source>
</evidence>
<dbReference type="Gene3D" id="2.60.120.200">
    <property type="match status" value="1"/>
</dbReference>
<keyword evidence="4" id="KW-1185">Reference proteome</keyword>
<name>A0A4R6QJM4_9BURK</name>
<dbReference type="AlphaFoldDB" id="A0A4R6QJM4"/>
<dbReference type="InterPro" id="IPR013424">
    <property type="entry name" value="Ice-binding_C"/>
</dbReference>
<accession>A0A4R6QJM4</accession>
<dbReference type="InParanoid" id="A0A4R6QJM4"/>
<sequence length="246" mass="25412">MVNLSQTCLRALTLSAALAAGGSAQAAMLFHHYDFSTGVIDLVGTADGTLIDNAHVAGGQLVLDGNGDYVQFANHLIPIAGSYSVALFGQRNLDQGTFTEMISQGYSGGPGHYIGTDQGGNIRAGDQWVATGVPFGPVGSLTHYALVVDASGGGSTRLFVNGLNVASLPFAIVSTPLGSDTRLGAQFAPYGEFFNGVIDDVRIYDGALTPLEVAQLATPVPEPGTWAMLSLGLALSGIVLRSRRPT</sequence>
<organism evidence="3 4">
    <name type="scientific">Roseateles toxinivorans</name>
    <dbReference type="NCBI Taxonomy" id="270368"/>
    <lineage>
        <taxon>Bacteria</taxon>
        <taxon>Pseudomonadati</taxon>
        <taxon>Pseudomonadota</taxon>
        <taxon>Betaproteobacteria</taxon>
        <taxon>Burkholderiales</taxon>
        <taxon>Sphaerotilaceae</taxon>
        <taxon>Roseateles</taxon>
    </lineage>
</organism>
<dbReference type="NCBIfam" id="TIGR02595">
    <property type="entry name" value="PEP_CTERM"/>
    <property type="match status" value="1"/>
</dbReference>
<evidence type="ECO:0000259" key="2">
    <source>
        <dbReference type="Pfam" id="PF07589"/>
    </source>
</evidence>
<reference evidence="3 4" key="1">
    <citation type="submission" date="2019-03" db="EMBL/GenBank/DDBJ databases">
        <title>Genomic Encyclopedia of Type Strains, Phase IV (KMG-IV): sequencing the most valuable type-strain genomes for metagenomic binning, comparative biology and taxonomic classification.</title>
        <authorList>
            <person name="Goeker M."/>
        </authorList>
    </citation>
    <scope>NUCLEOTIDE SEQUENCE [LARGE SCALE GENOMIC DNA]</scope>
    <source>
        <strain evidence="3 4">DSM 16998</strain>
    </source>
</reference>